<sequence>MKKTNEQEIVKPLSISPAPFKVISPQSYGMAGYTHLEWVHQPRKALIIEKIRDPDARHYLILASQYLFHDHHFAVYVEDYVKEELKNYAFLNKFINYEETMVDFVLAFGGDGTLLHISKLFPCNCPPIVPFAMGSLGFLTPFLADDYQSATDDLIRGFFYLTSRTRLLCSIYRQKVLTETIQAMNDIVFLSSKNGTVCAIDCFIDDEYFTTVFGDGLITASSTGSTAYNLSAGGVIVHPSVSTLLWTPICPHALNAHPLVLPDSIQLAMQIAESARGNDPYTVNFDSYKTTIAKGDQIVISISPYPVPTVCQKEPMTDWLNSISTVLKWNQPMKNQIINKEDEVVHDRCYVCVED</sequence>
<evidence type="ECO:0000256" key="5">
    <source>
        <dbReference type="ARBA" id="ARBA00023027"/>
    </source>
</evidence>
<dbReference type="EMBL" id="JAPFFF010000015">
    <property type="protein sequence ID" value="KAK8866859.1"/>
    <property type="molecule type" value="Genomic_DNA"/>
</dbReference>
<dbReference type="PANTHER" id="PTHR20275">
    <property type="entry name" value="NAD KINASE"/>
    <property type="match status" value="1"/>
</dbReference>
<reference evidence="6 7" key="1">
    <citation type="submission" date="2024-04" db="EMBL/GenBank/DDBJ databases">
        <title>Tritrichomonas musculus Genome.</title>
        <authorList>
            <person name="Alves-Ferreira E."/>
            <person name="Grigg M."/>
            <person name="Lorenzi H."/>
            <person name="Galac M."/>
        </authorList>
    </citation>
    <scope>NUCLEOTIDE SEQUENCE [LARGE SCALE GENOMIC DNA]</scope>
    <source>
        <strain evidence="6 7">EAF2021</strain>
    </source>
</reference>
<accession>A0ABR2IQT0</accession>
<comment type="caution">
    <text evidence="6">The sequence shown here is derived from an EMBL/GenBank/DDBJ whole genome shotgun (WGS) entry which is preliminary data.</text>
</comment>
<dbReference type="InterPro" id="IPR002504">
    <property type="entry name" value="NADK"/>
</dbReference>
<dbReference type="PANTHER" id="PTHR20275:SF0">
    <property type="entry name" value="NAD KINASE"/>
    <property type="match status" value="1"/>
</dbReference>
<evidence type="ECO:0000256" key="4">
    <source>
        <dbReference type="ARBA" id="ARBA00022857"/>
    </source>
</evidence>
<evidence type="ECO:0008006" key="8">
    <source>
        <dbReference type="Google" id="ProtNLM"/>
    </source>
</evidence>
<evidence type="ECO:0000256" key="2">
    <source>
        <dbReference type="ARBA" id="ARBA00022679"/>
    </source>
</evidence>
<proteinExistence type="inferred from homology"/>
<comment type="similarity">
    <text evidence="1">Belongs to the NAD kinase family.</text>
</comment>
<keyword evidence="2" id="KW-0808">Transferase</keyword>
<dbReference type="InterPro" id="IPR016064">
    <property type="entry name" value="NAD/diacylglycerol_kinase_sf"/>
</dbReference>
<keyword evidence="5" id="KW-0520">NAD</keyword>
<dbReference type="HAMAP" id="MF_00361">
    <property type="entry name" value="NAD_kinase"/>
    <property type="match status" value="1"/>
</dbReference>
<keyword evidence="4" id="KW-0521">NADP</keyword>
<dbReference type="Gene3D" id="3.40.50.10330">
    <property type="entry name" value="Probable inorganic polyphosphate/atp-NAD kinase, domain 1"/>
    <property type="match status" value="1"/>
</dbReference>
<gene>
    <name evidence="6" type="ORF">M9Y10_009827</name>
</gene>
<keyword evidence="7" id="KW-1185">Reference proteome</keyword>
<dbReference type="Pfam" id="PF20143">
    <property type="entry name" value="NAD_kinase_C"/>
    <property type="match status" value="1"/>
</dbReference>
<evidence type="ECO:0000313" key="6">
    <source>
        <dbReference type="EMBL" id="KAK8866859.1"/>
    </source>
</evidence>
<dbReference type="Proteomes" id="UP001470230">
    <property type="component" value="Unassembled WGS sequence"/>
</dbReference>
<organism evidence="6 7">
    <name type="scientific">Tritrichomonas musculus</name>
    <dbReference type="NCBI Taxonomy" id="1915356"/>
    <lineage>
        <taxon>Eukaryota</taxon>
        <taxon>Metamonada</taxon>
        <taxon>Parabasalia</taxon>
        <taxon>Tritrichomonadida</taxon>
        <taxon>Tritrichomonadidae</taxon>
        <taxon>Tritrichomonas</taxon>
    </lineage>
</organism>
<protein>
    <recommendedName>
        <fullName evidence="8">ATP-NAD kinase family protein</fullName>
    </recommendedName>
</protein>
<dbReference type="Gene3D" id="2.60.200.30">
    <property type="entry name" value="Probable inorganic polyphosphate/atp-NAD kinase, domain 2"/>
    <property type="match status" value="1"/>
</dbReference>
<evidence type="ECO:0000256" key="1">
    <source>
        <dbReference type="ARBA" id="ARBA00010995"/>
    </source>
</evidence>
<evidence type="ECO:0000256" key="3">
    <source>
        <dbReference type="ARBA" id="ARBA00022777"/>
    </source>
</evidence>
<dbReference type="InterPro" id="IPR017437">
    <property type="entry name" value="ATP-NAD_kinase_PpnK-typ_C"/>
</dbReference>
<name>A0ABR2IQT0_9EUKA</name>
<keyword evidence="3" id="KW-0418">Kinase</keyword>
<dbReference type="SUPFAM" id="SSF111331">
    <property type="entry name" value="NAD kinase/diacylglycerol kinase-like"/>
    <property type="match status" value="1"/>
</dbReference>
<dbReference type="InterPro" id="IPR017438">
    <property type="entry name" value="ATP-NAD_kinase_N"/>
</dbReference>
<evidence type="ECO:0000313" key="7">
    <source>
        <dbReference type="Proteomes" id="UP001470230"/>
    </source>
</evidence>
<dbReference type="Pfam" id="PF01513">
    <property type="entry name" value="NAD_kinase"/>
    <property type="match status" value="1"/>
</dbReference>